<feature type="compositionally biased region" description="Low complexity" evidence="1">
    <location>
        <begin position="227"/>
        <end position="242"/>
    </location>
</feature>
<feature type="compositionally biased region" description="Basic and acidic residues" evidence="1">
    <location>
        <begin position="213"/>
        <end position="226"/>
    </location>
</feature>
<dbReference type="Pfam" id="PF02625">
    <property type="entry name" value="XdhC_CoxI"/>
    <property type="match status" value="1"/>
</dbReference>
<evidence type="ECO:0000313" key="4">
    <source>
        <dbReference type="Proteomes" id="UP000321192"/>
    </source>
</evidence>
<dbReference type="InterPro" id="IPR052698">
    <property type="entry name" value="MoCofactor_Util/Proc"/>
</dbReference>
<organism evidence="3 4">
    <name type="scientific">Thauera aminoaromatica</name>
    <dbReference type="NCBI Taxonomy" id="164330"/>
    <lineage>
        <taxon>Bacteria</taxon>
        <taxon>Pseudomonadati</taxon>
        <taxon>Pseudomonadota</taxon>
        <taxon>Betaproteobacteria</taxon>
        <taxon>Rhodocyclales</taxon>
        <taxon>Zoogloeaceae</taxon>
        <taxon>Thauera</taxon>
    </lineage>
</organism>
<gene>
    <name evidence="3" type="ORF">E6Q80_22750</name>
</gene>
<accession>A0A5C7S3D6</accession>
<dbReference type="InterPro" id="IPR003777">
    <property type="entry name" value="XdhC_CoxI"/>
</dbReference>
<name>A0A5C7S3D6_THASP</name>
<reference evidence="3 4" key="1">
    <citation type="submission" date="2018-09" db="EMBL/GenBank/DDBJ databases">
        <title>Metagenome Assembled Genomes from an Advanced Water Purification Facility.</title>
        <authorList>
            <person name="Stamps B.W."/>
            <person name="Spear J.R."/>
        </authorList>
    </citation>
    <scope>NUCLEOTIDE SEQUENCE [LARGE SCALE GENOMIC DNA]</scope>
    <source>
        <strain evidence="3">Bin_27_1</strain>
    </source>
</reference>
<evidence type="ECO:0000313" key="3">
    <source>
        <dbReference type="EMBL" id="TXH78438.1"/>
    </source>
</evidence>
<evidence type="ECO:0000259" key="2">
    <source>
        <dbReference type="Pfam" id="PF02625"/>
    </source>
</evidence>
<comment type="caution">
    <text evidence="3">The sequence shown here is derived from an EMBL/GenBank/DDBJ whole genome shotgun (WGS) entry which is preliminary data.</text>
</comment>
<feature type="domain" description="XdhC- CoxI" evidence="2">
    <location>
        <begin position="12"/>
        <end position="78"/>
    </location>
</feature>
<proteinExistence type="predicted"/>
<dbReference type="AlphaFoldDB" id="A0A5C7S3D6"/>
<dbReference type="RefSeq" id="WP_276662603.1">
    <property type="nucleotide sequence ID" value="NZ_SSFD01000390.1"/>
</dbReference>
<sequence>MPSWISTLSCLLETDARAVLVTVAATRGSAPRAAGAHMVVTAAQVQGSVGGGRLEQRAIGIARELLVADAPSPRLERFALGASLGQCCGGVVVLAFERVGPAQREWVGRAATLAAAGRAWGRRIFIDGPHAGAVAVFDRESVGHTCTDPALSAHARDLLAAGEDTALLLFMLGCRSDASRDRADEAATAPGSTADPALSAGSRLASLPQEDLAAPRRSDASRDRADGSATAPGSTAAPATGAGSRLASILQEALAAPTRSGEVFL</sequence>
<feature type="region of interest" description="Disordered" evidence="1">
    <location>
        <begin position="183"/>
        <end position="242"/>
    </location>
</feature>
<dbReference type="PANTHER" id="PTHR30388">
    <property type="entry name" value="ALDEHYDE OXIDOREDUCTASE MOLYBDENUM COFACTOR ASSEMBLY PROTEIN"/>
    <property type="match status" value="1"/>
</dbReference>
<dbReference type="Proteomes" id="UP000321192">
    <property type="component" value="Unassembled WGS sequence"/>
</dbReference>
<protein>
    <recommendedName>
        <fullName evidence="2">XdhC- CoxI domain-containing protein</fullName>
    </recommendedName>
</protein>
<dbReference type="PANTHER" id="PTHR30388:SF6">
    <property type="entry name" value="XANTHINE DEHYDROGENASE SUBUNIT A-RELATED"/>
    <property type="match status" value="1"/>
</dbReference>
<evidence type="ECO:0000256" key="1">
    <source>
        <dbReference type="SAM" id="MobiDB-lite"/>
    </source>
</evidence>
<dbReference type="EMBL" id="SSFD01000390">
    <property type="protein sequence ID" value="TXH78438.1"/>
    <property type="molecule type" value="Genomic_DNA"/>
</dbReference>